<name>A0A4C1Z3Z5_EUMVA</name>
<dbReference type="AlphaFoldDB" id="A0A4C1Z3Z5"/>
<dbReference type="InterPro" id="IPR036691">
    <property type="entry name" value="Endo/exonu/phosph_ase_sf"/>
</dbReference>
<proteinExistence type="predicted"/>
<sequence length="294" mass="34076">MDDEINDVSELIKQKHLDILCVTETKRKVRGGAIKRGSFDTYWSGVDQNQQGCRGVGFILSERLYEFVNGYKCVSSRLPWLQDKNELLRIFIFSVYASDMSKSLEEREEFWADVREILVKCDKSERLVILGYFNGWVVVQVDGYEKALSKFGDERENENGDSLLLLLLLLDTVTKFVLIDEAQQVCGVNKRANVSKKHIKWWNFEVRKVVSKKKKAWLDFLSAKANDRAQRKDILKDKLNYAERYSCADDNVTTTDAMKTLKRIKVGKAARYEWFVRDTEGRWGYNGKPVVLAL</sequence>
<accession>A0A4C1Z3Z5</accession>
<dbReference type="EMBL" id="BGZK01001559">
    <property type="protein sequence ID" value="GBP82330.1"/>
    <property type="molecule type" value="Genomic_DNA"/>
</dbReference>
<reference evidence="1 2" key="1">
    <citation type="journal article" date="2019" name="Commun. Biol.">
        <title>The bagworm genome reveals a unique fibroin gene that provides high tensile strength.</title>
        <authorList>
            <person name="Kono N."/>
            <person name="Nakamura H."/>
            <person name="Ohtoshi R."/>
            <person name="Tomita M."/>
            <person name="Numata K."/>
            <person name="Arakawa K."/>
        </authorList>
    </citation>
    <scope>NUCLEOTIDE SEQUENCE [LARGE SCALE GENOMIC DNA]</scope>
</reference>
<dbReference type="SUPFAM" id="SSF56219">
    <property type="entry name" value="DNase I-like"/>
    <property type="match status" value="1"/>
</dbReference>
<evidence type="ECO:0000313" key="1">
    <source>
        <dbReference type="EMBL" id="GBP82330.1"/>
    </source>
</evidence>
<comment type="caution">
    <text evidence="1">The sequence shown here is derived from an EMBL/GenBank/DDBJ whole genome shotgun (WGS) entry which is preliminary data.</text>
</comment>
<dbReference type="OrthoDB" id="412793at2759"/>
<keyword evidence="2" id="KW-1185">Reference proteome</keyword>
<organism evidence="1 2">
    <name type="scientific">Eumeta variegata</name>
    <name type="common">Bagworm moth</name>
    <name type="synonym">Eumeta japonica</name>
    <dbReference type="NCBI Taxonomy" id="151549"/>
    <lineage>
        <taxon>Eukaryota</taxon>
        <taxon>Metazoa</taxon>
        <taxon>Ecdysozoa</taxon>
        <taxon>Arthropoda</taxon>
        <taxon>Hexapoda</taxon>
        <taxon>Insecta</taxon>
        <taxon>Pterygota</taxon>
        <taxon>Neoptera</taxon>
        <taxon>Endopterygota</taxon>
        <taxon>Lepidoptera</taxon>
        <taxon>Glossata</taxon>
        <taxon>Ditrysia</taxon>
        <taxon>Tineoidea</taxon>
        <taxon>Psychidae</taxon>
        <taxon>Oiketicinae</taxon>
        <taxon>Eumeta</taxon>
    </lineage>
</organism>
<dbReference type="Proteomes" id="UP000299102">
    <property type="component" value="Unassembled WGS sequence"/>
</dbReference>
<protein>
    <recommendedName>
        <fullName evidence="3">Craniofacial development protein 2</fullName>
    </recommendedName>
</protein>
<dbReference type="STRING" id="151549.A0A4C1Z3Z5"/>
<evidence type="ECO:0008006" key="3">
    <source>
        <dbReference type="Google" id="ProtNLM"/>
    </source>
</evidence>
<gene>
    <name evidence="1" type="ORF">EVAR_90964_1</name>
</gene>
<dbReference type="Gene3D" id="3.60.10.10">
    <property type="entry name" value="Endonuclease/exonuclease/phosphatase"/>
    <property type="match status" value="1"/>
</dbReference>
<evidence type="ECO:0000313" key="2">
    <source>
        <dbReference type="Proteomes" id="UP000299102"/>
    </source>
</evidence>